<dbReference type="InterPro" id="IPR007492">
    <property type="entry name" value="LytTR_DNA-bd_dom"/>
</dbReference>
<dbReference type="PROSITE" id="PS50930">
    <property type="entry name" value="HTH_LYTTR"/>
    <property type="match status" value="1"/>
</dbReference>
<feature type="domain" description="HTH LytTR-type" evidence="3">
    <location>
        <begin position="143"/>
        <end position="252"/>
    </location>
</feature>
<feature type="domain" description="Response regulatory" evidence="2">
    <location>
        <begin position="2"/>
        <end position="115"/>
    </location>
</feature>
<dbReference type="PROSITE" id="PS50110">
    <property type="entry name" value="RESPONSE_REGULATORY"/>
    <property type="match status" value="1"/>
</dbReference>
<evidence type="ECO:0000259" key="2">
    <source>
        <dbReference type="PROSITE" id="PS50110"/>
    </source>
</evidence>
<dbReference type="Pfam" id="PF04397">
    <property type="entry name" value="LytTR"/>
    <property type="match status" value="1"/>
</dbReference>
<dbReference type="PANTHER" id="PTHR37299:SF1">
    <property type="entry name" value="STAGE 0 SPORULATION PROTEIN A HOMOLOG"/>
    <property type="match status" value="1"/>
</dbReference>
<gene>
    <name evidence="4" type="primary">lytT1</name>
    <name evidence="4" type="ORF">ING2E5A_1905</name>
</gene>
<dbReference type="Gene3D" id="2.40.50.1020">
    <property type="entry name" value="LytTr DNA-binding domain"/>
    <property type="match status" value="1"/>
</dbReference>
<dbReference type="EMBL" id="LT608328">
    <property type="protein sequence ID" value="SCM58657.1"/>
    <property type="molecule type" value="Genomic_DNA"/>
</dbReference>
<evidence type="ECO:0000256" key="1">
    <source>
        <dbReference type="PROSITE-ProRule" id="PRU00169"/>
    </source>
</evidence>
<dbReference type="SMART" id="SM00448">
    <property type="entry name" value="REC"/>
    <property type="match status" value="1"/>
</dbReference>
<proteinExistence type="predicted"/>
<evidence type="ECO:0000313" key="4">
    <source>
        <dbReference type="EMBL" id="SCM58657.1"/>
    </source>
</evidence>
<dbReference type="STRING" id="1642646.ING2E5A_1905"/>
<dbReference type="SUPFAM" id="SSF52172">
    <property type="entry name" value="CheY-like"/>
    <property type="match status" value="1"/>
</dbReference>
<name>A0A1G4G862_9BACT</name>
<feature type="modified residue" description="4-aspartylphosphate" evidence="1">
    <location>
        <position position="54"/>
    </location>
</feature>
<evidence type="ECO:0000259" key="3">
    <source>
        <dbReference type="PROSITE" id="PS50930"/>
    </source>
</evidence>
<dbReference type="PANTHER" id="PTHR37299">
    <property type="entry name" value="TRANSCRIPTIONAL REGULATOR-RELATED"/>
    <property type="match status" value="1"/>
</dbReference>
<keyword evidence="1" id="KW-0597">Phosphoprotein</keyword>
<dbReference type="GO" id="GO:0000156">
    <property type="term" value="F:phosphorelay response regulator activity"/>
    <property type="evidence" value="ECO:0007669"/>
    <property type="project" value="InterPro"/>
</dbReference>
<dbReference type="Pfam" id="PF00072">
    <property type="entry name" value="Response_reg"/>
    <property type="match status" value="1"/>
</dbReference>
<dbReference type="SMART" id="SM00850">
    <property type="entry name" value="LytTR"/>
    <property type="match status" value="1"/>
</dbReference>
<dbReference type="InterPro" id="IPR046947">
    <property type="entry name" value="LytR-like"/>
</dbReference>
<dbReference type="InterPro" id="IPR001789">
    <property type="entry name" value="Sig_transdc_resp-reg_receiver"/>
</dbReference>
<sequence length="252" mass="29713">MDVLIIEDEKIAAEKLERLLLEVDPTIKVRAKIESIKKSVNWLMKNQADLIFLDIQLSDGISFSIFDQIQIINTPIIFTTAYDQYAIKAFELNSIAYLLKPIRINDLEASLRKYKTLKTSFTIDFDHLLKQIEGKEAEYKKRFIIQIGERLSKVDIENVAYFYIFEKSVYLKLFKGNSYPVDFSLDKLEEMVNPNEFFRINRKYLVNMRSITKMTTLSRSRVKLELIPQPEDNSDTIVSIERASNFWRWLDR</sequence>
<dbReference type="Proteomes" id="UP000178485">
    <property type="component" value="Chromosome i"/>
</dbReference>
<accession>A0A1G4G862</accession>
<protein>
    <submittedName>
        <fullName evidence="4">Sensory transduction protein LytT</fullName>
    </submittedName>
</protein>
<organism evidence="4 5">
    <name type="scientific">Petrimonas mucosa</name>
    <dbReference type="NCBI Taxonomy" id="1642646"/>
    <lineage>
        <taxon>Bacteria</taxon>
        <taxon>Pseudomonadati</taxon>
        <taxon>Bacteroidota</taxon>
        <taxon>Bacteroidia</taxon>
        <taxon>Bacteroidales</taxon>
        <taxon>Dysgonomonadaceae</taxon>
        <taxon>Petrimonas</taxon>
    </lineage>
</organism>
<keyword evidence="5" id="KW-1185">Reference proteome</keyword>
<evidence type="ECO:0000313" key="5">
    <source>
        <dbReference type="Proteomes" id="UP000178485"/>
    </source>
</evidence>
<dbReference type="AlphaFoldDB" id="A0A1G4G862"/>
<reference evidence="4 5" key="1">
    <citation type="submission" date="2016-08" db="EMBL/GenBank/DDBJ databases">
        <authorList>
            <person name="Seilhamer J.J."/>
        </authorList>
    </citation>
    <scope>NUCLEOTIDE SEQUENCE [LARGE SCALE GENOMIC DNA]</scope>
    <source>
        <strain evidence="4">ING2-E5A</strain>
    </source>
</reference>
<dbReference type="RefSeq" id="WP_071137154.1">
    <property type="nucleotide sequence ID" value="NZ_DUQN01000027.1"/>
</dbReference>
<dbReference type="KEGG" id="pmuc:ING2E5A_1905"/>
<dbReference type="GO" id="GO:0003677">
    <property type="term" value="F:DNA binding"/>
    <property type="evidence" value="ECO:0007669"/>
    <property type="project" value="InterPro"/>
</dbReference>
<dbReference type="InterPro" id="IPR011006">
    <property type="entry name" value="CheY-like_superfamily"/>
</dbReference>
<dbReference type="Gene3D" id="3.40.50.2300">
    <property type="match status" value="1"/>
</dbReference>